<dbReference type="KEGG" id="fpp:FPB0191_00447"/>
<dbReference type="GO" id="GO:0043043">
    <property type="term" value="P:peptide biosynthetic process"/>
    <property type="evidence" value="ECO:0007669"/>
    <property type="project" value="InterPro"/>
</dbReference>
<sequence length="190" mass="21229">MAKANEVKRGDAITYNGKLLLVKDIEVQSPSARGASTLYKMRFSDVKTGLKVEERFKGDDILETIELNRRPVTFSYVDGDEYVFMDDEDFTPYSFKQDQIEDELLFIPEGGIPGIQVLTVDGQIIALELPQTVELEIIETNPGIKGASASARTKPAKLTTGLTVQVPEYINNGEKIKIHVAERRFMSRAD</sequence>
<evidence type="ECO:0000313" key="7">
    <source>
        <dbReference type="EMBL" id="PXY96608.1"/>
    </source>
</evidence>
<dbReference type="EMBL" id="QGLM01000005">
    <property type="protein sequence ID" value="PXY96608.1"/>
    <property type="molecule type" value="Genomic_DNA"/>
</dbReference>
<dbReference type="InterPro" id="IPR013185">
    <property type="entry name" value="Transl_elong_KOW-like"/>
</dbReference>
<feature type="domain" description="Elongation factor P C-terminal" evidence="4">
    <location>
        <begin position="133"/>
        <end position="188"/>
    </location>
</feature>
<dbReference type="PANTHER" id="PTHR30053:SF14">
    <property type="entry name" value="TRANSLATION ELONGATION FACTOR KOW-LIKE DOMAIN-CONTAINING PROTEIN"/>
    <property type="match status" value="1"/>
</dbReference>
<dbReference type="PROSITE" id="PS01275">
    <property type="entry name" value="EFP"/>
    <property type="match status" value="1"/>
</dbReference>
<dbReference type="EMBL" id="CP009056">
    <property type="protein sequence ID" value="AJA44279.1"/>
    <property type="molecule type" value="Genomic_DNA"/>
</dbReference>
<comment type="similarity">
    <text evidence="1 3">Belongs to the elongation factor P family.</text>
</comment>
<evidence type="ECO:0000313" key="9">
    <source>
        <dbReference type="Proteomes" id="UP000247838"/>
    </source>
</evidence>
<keyword evidence="6" id="KW-0648">Protein biosynthesis</keyword>
<evidence type="ECO:0000313" key="6">
    <source>
        <dbReference type="EMBL" id="AJA44279.1"/>
    </source>
</evidence>
<dbReference type="FunFam" id="2.40.50.140:FF:000004">
    <property type="entry name" value="Elongation factor P"/>
    <property type="match status" value="1"/>
</dbReference>
<organism evidence="6 8">
    <name type="scientific">Frischella perrara</name>
    <dbReference type="NCBI Taxonomy" id="1267021"/>
    <lineage>
        <taxon>Bacteria</taxon>
        <taxon>Pseudomonadati</taxon>
        <taxon>Pseudomonadota</taxon>
        <taxon>Gammaproteobacteria</taxon>
        <taxon>Orbales</taxon>
        <taxon>Orbaceae</taxon>
        <taxon>Frischella</taxon>
    </lineage>
</organism>
<dbReference type="InterPro" id="IPR015365">
    <property type="entry name" value="Elong-fact-P_C"/>
</dbReference>
<dbReference type="GO" id="GO:0005829">
    <property type="term" value="C:cytosol"/>
    <property type="evidence" value="ECO:0007669"/>
    <property type="project" value="UniProtKB-ARBA"/>
</dbReference>
<dbReference type="OrthoDB" id="5599402at2"/>
<dbReference type="PANTHER" id="PTHR30053">
    <property type="entry name" value="ELONGATION FACTOR P"/>
    <property type="match status" value="1"/>
</dbReference>
<proteinExistence type="inferred from homology"/>
<dbReference type="InterPro" id="IPR001059">
    <property type="entry name" value="Transl_elong_P/YeiP_cen"/>
</dbReference>
<dbReference type="SMART" id="SM00841">
    <property type="entry name" value="Elong-fact-P_C"/>
    <property type="match status" value="1"/>
</dbReference>
<dbReference type="Pfam" id="PF01132">
    <property type="entry name" value="EFP"/>
    <property type="match status" value="1"/>
</dbReference>
<dbReference type="AlphaFoldDB" id="A0A0A7RYA4"/>
<dbReference type="NCBIfam" id="NF003392">
    <property type="entry name" value="PRK04542.1"/>
    <property type="match status" value="1"/>
</dbReference>
<dbReference type="HAMAP" id="MF_00646">
    <property type="entry name" value="EFP"/>
    <property type="match status" value="1"/>
</dbReference>
<evidence type="ECO:0000256" key="1">
    <source>
        <dbReference type="ARBA" id="ARBA00009479"/>
    </source>
</evidence>
<dbReference type="SUPFAM" id="SSF50249">
    <property type="entry name" value="Nucleic acid-binding proteins"/>
    <property type="match status" value="2"/>
</dbReference>
<dbReference type="STRING" id="1267021.FPB0191_00447"/>
<dbReference type="FunFam" id="2.40.50.140:FF:000053">
    <property type="entry name" value="Elongation factor P-like protein"/>
    <property type="match status" value="1"/>
</dbReference>
<dbReference type="HOGENOM" id="CLU_074944_2_0_6"/>
<dbReference type="SMART" id="SM01185">
    <property type="entry name" value="EFP"/>
    <property type="match status" value="1"/>
</dbReference>
<reference evidence="7 9" key="2">
    <citation type="submission" date="2018-05" db="EMBL/GenBank/DDBJ databases">
        <title>Reference genomes for bee gut microbiota database.</title>
        <authorList>
            <person name="Ellegaard K.M."/>
        </authorList>
    </citation>
    <scope>NUCLEOTIDE SEQUENCE [LARGE SCALE GENOMIC DNA]</scope>
    <source>
        <strain evidence="7 9">ESL0167</strain>
    </source>
</reference>
<dbReference type="FunFam" id="2.30.30.30:FF:000011">
    <property type="entry name" value="Elongation factor P-like protein"/>
    <property type="match status" value="1"/>
</dbReference>
<evidence type="ECO:0000259" key="5">
    <source>
        <dbReference type="SMART" id="SM01185"/>
    </source>
</evidence>
<dbReference type="GO" id="GO:0003746">
    <property type="term" value="F:translation elongation factor activity"/>
    <property type="evidence" value="ECO:0007669"/>
    <property type="project" value="UniProtKB-UniRule"/>
</dbReference>
<dbReference type="Pfam" id="PF08207">
    <property type="entry name" value="EFP_N"/>
    <property type="match status" value="1"/>
</dbReference>
<keyword evidence="6" id="KW-0251">Elongation factor</keyword>
<evidence type="ECO:0000256" key="2">
    <source>
        <dbReference type="ARBA" id="ARBA00068892"/>
    </source>
</evidence>
<dbReference type="InterPro" id="IPR011897">
    <property type="entry name" value="Transl_elong_p-like_YeiP"/>
</dbReference>
<dbReference type="InterPro" id="IPR014722">
    <property type="entry name" value="Rib_uL2_dom2"/>
</dbReference>
<dbReference type="Pfam" id="PF09285">
    <property type="entry name" value="Elong-fact-P_C"/>
    <property type="match status" value="1"/>
</dbReference>
<dbReference type="NCBIfam" id="NF001810">
    <property type="entry name" value="PRK00529.1"/>
    <property type="match status" value="1"/>
</dbReference>
<dbReference type="Proteomes" id="UP000030901">
    <property type="component" value="Chromosome"/>
</dbReference>
<feature type="domain" description="Translation elongation factor P/YeiP central" evidence="5">
    <location>
        <begin position="69"/>
        <end position="125"/>
    </location>
</feature>
<dbReference type="Proteomes" id="UP000247838">
    <property type="component" value="Unassembled WGS sequence"/>
</dbReference>
<dbReference type="CDD" id="cd05794">
    <property type="entry name" value="S1_EF-P_repeat_2"/>
    <property type="match status" value="1"/>
</dbReference>
<dbReference type="PIRSF" id="PIRSF005901">
    <property type="entry name" value="EF-P"/>
    <property type="match status" value="1"/>
</dbReference>
<evidence type="ECO:0000256" key="3">
    <source>
        <dbReference type="HAMAP-Rule" id="MF_00646"/>
    </source>
</evidence>
<dbReference type="InterPro" id="IPR008991">
    <property type="entry name" value="Translation_prot_SH3-like_sf"/>
</dbReference>
<evidence type="ECO:0000313" key="8">
    <source>
        <dbReference type="Proteomes" id="UP000030901"/>
    </source>
</evidence>
<dbReference type="InterPro" id="IPR012340">
    <property type="entry name" value="NA-bd_OB-fold"/>
</dbReference>
<gene>
    <name evidence="7" type="ORF">DKK76_02130</name>
    <name evidence="6" type="ORF">FPB0191_00447</name>
</gene>
<dbReference type="Gene3D" id="2.40.50.140">
    <property type="entry name" value="Nucleic acid-binding proteins"/>
    <property type="match status" value="2"/>
</dbReference>
<dbReference type="CDD" id="cd04470">
    <property type="entry name" value="S1_EF-P_repeat_1"/>
    <property type="match status" value="1"/>
</dbReference>
<dbReference type="InterPro" id="IPR020599">
    <property type="entry name" value="Transl_elong_fac_P/YeiP"/>
</dbReference>
<dbReference type="SUPFAM" id="SSF50104">
    <property type="entry name" value="Translation proteins SH3-like domain"/>
    <property type="match status" value="1"/>
</dbReference>
<reference evidence="6 8" key="1">
    <citation type="journal article" date="2014" name="Appl. Environ. Microbiol.">
        <title>Gut symbionts from distinct hosts exhibit genotoxic activity via divergent colibactin biosynthetic pathways.</title>
        <authorList>
            <person name="Engel P."/>
            <person name="Vizcaino M.I."/>
            <person name="Crawford J.M."/>
        </authorList>
    </citation>
    <scope>NUCLEOTIDE SEQUENCE [LARGE SCALE GENOMIC DNA]</scope>
    <source>
        <strain evidence="6 8">PEB0191</strain>
    </source>
</reference>
<protein>
    <recommendedName>
        <fullName evidence="2 3">Elongation factor P-like protein</fullName>
    </recommendedName>
</protein>
<accession>A0A0A7RYA4</accession>
<evidence type="ECO:0000259" key="4">
    <source>
        <dbReference type="SMART" id="SM00841"/>
    </source>
</evidence>
<dbReference type="Gene3D" id="2.30.30.30">
    <property type="match status" value="1"/>
</dbReference>
<dbReference type="InterPro" id="IPR013852">
    <property type="entry name" value="Transl_elong_P/YeiP_CS"/>
</dbReference>
<keyword evidence="8" id="KW-1185">Reference proteome</keyword>
<name>A0A0A7RYA4_FRIPE</name>
<dbReference type="RefSeq" id="WP_039103678.1">
    <property type="nucleotide sequence ID" value="NZ_CALYQC010000004.1"/>
</dbReference>
<dbReference type="NCBIfam" id="TIGR02178">
    <property type="entry name" value="yeiP"/>
    <property type="match status" value="1"/>
</dbReference>